<reference evidence="1 2" key="1">
    <citation type="submission" date="2018-06" db="EMBL/GenBank/DDBJ databases">
        <title>Flavobacterium tibetense sp. nov., isolated from a wetland YonghuCo on Tibetan Plateau.</title>
        <authorList>
            <person name="Xing P."/>
            <person name="Phurbu D."/>
            <person name="Lu H."/>
        </authorList>
    </citation>
    <scope>NUCLEOTIDE SEQUENCE [LARGE SCALE GENOMIC DNA]</scope>
    <source>
        <strain evidence="1 2">YH5</strain>
    </source>
</reference>
<accession>A0A365P3T2</accession>
<dbReference type="Proteomes" id="UP000253319">
    <property type="component" value="Unassembled WGS sequence"/>
</dbReference>
<keyword evidence="2" id="KW-1185">Reference proteome</keyword>
<gene>
    <name evidence="1" type="ORF">DPN68_04715</name>
</gene>
<dbReference type="PROSITE" id="PS51257">
    <property type="entry name" value="PROKAR_LIPOPROTEIN"/>
    <property type="match status" value="1"/>
</dbReference>
<comment type="caution">
    <text evidence="1">The sequence shown here is derived from an EMBL/GenBank/DDBJ whole genome shotgun (WGS) entry which is preliminary data.</text>
</comment>
<dbReference type="AlphaFoldDB" id="A0A365P3T2"/>
<sequence length="173" mass="19943">MKKILLLTFITALGFGCANYNNASKEPMKEEAKSICPEDGVCTPKIFRNQQLQIEVDETGALYYRLTENKNTSVISYEYKKHTDSTLVDNHYSETILFEIENNSKELNLKDENLQNVKMLFDKQCFCRGQAGVYKITSGQLVFTKENELNTIQLSFEIQNTDQKLKTIRFSVK</sequence>
<proteinExistence type="predicted"/>
<evidence type="ECO:0008006" key="3">
    <source>
        <dbReference type="Google" id="ProtNLM"/>
    </source>
</evidence>
<name>A0A365P3T2_9FLAO</name>
<dbReference type="RefSeq" id="WP_113988497.1">
    <property type="nucleotide sequence ID" value="NZ_QLST01000004.1"/>
</dbReference>
<protein>
    <recommendedName>
        <fullName evidence="3">Lipoprotein</fullName>
    </recommendedName>
</protein>
<evidence type="ECO:0000313" key="2">
    <source>
        <dbReference type="Proteomes" id="UP000253319"/>
    </source>
</evidence>
<dbReference type="EMBL" id="QLST01000004">
    <property type="protein sequence ID" value="RBA29067.1"/>
    <property type="molecule type" value="Genomic_DNA"/>
</dbReference>
<evidence type="ECO:0000313" key="1">
    <source>
        <dbReference type="EMBL" id="RBA29067.1"/>
    </source>
</evidence>
<organism evidence="1 2">
    <name type="scientific">Flavobacterium tibetense</name>
    <dbReference type="NCBI Taxonomy" id="2233533"/>
    <lineage>
        <taxon>Bacteria</taxon>
        <taxon>Pseudomonadati</taxon>
        <taxon>Bacteroidota</taxon>
        <taxon>Flavobacteriia</taxon>
        <taxon>Flavobacteriales</taxon>
        <taxon>Flavobacteriaceae</taxon>
        <taxon>Flavobacterium</taxon>
    </lineage>
</organism>
<dbReference type="OrthoDB" id="1447646at2"/>